<dbReference type="GO" id="GO:0006508">
    <property type="term" value="P:proteolysis"/>
    <property type="evidence" value="ECO:0007669"/>
    <property type="project" value="UniProtKB-KW"/>
</dbReference>
<keyword evidence="2 10" id="KW-0645">Protease</keyword>
<name>A0A7E4ZT63_PANRE</name>
<sequence length="277" mass="30883">MLHMMQSCLGILILFTAFDSIRSANLQCGQTPIHPNLNNGIVGGHRAQPFSWPWQTLIYSGPSVCSGSIVADQWIISAAHCFYRINEDRVKVYSGVFNINYVWQSIKVRKIYLHPKYGSRADWNNDIALLELEHPIAFNSHVQPVCLPSNDSSVVVPPNMAWTAGWGYTHDRGELNNILRQVHLPFVDFNTCKIRYTKYVTETMHICAGKEGKDACQGDSGGPLVVKSSDGPWFQYGITSFGGQCGAKDQPGVFTRVSNYCSWIETTTAKNVTCQSI</sequence>
<keyword evidence="13" id="KW-1185">Reference proteome</keyword>
<evidence type="ECO:0000256" key="7">
    <source>
        <dbReference type="ARBA" id="ARBA00023157"/>
    </source>
</evidence>
<feature type="domain" description="Peptidase S1" evidence="12">
    <location>
        <begin position="41"/>
        <end position="269"/>
    </location>
</feature>
<keyword evidence="1" id="KW-0768">Sushi</keyword>
<dbReference type="InterPro" id="IPR001254">
    <property type="entry name" value="Trypsin_dom"/>
</dbReference>
<dbReference type="CDD" id="cd00190">
    <property type="entry name" value="Tryp_SPc"/>
    <property type="match status" value="1"/>
</dbReference>
<reference evidence="14" key="2">
    <citation type="submission" date="2020-10" db="UniProtKB">
        <authorList>
            <consortium name="WormBaseParasite"/>
        </authorList>
    </citation>
    <scope>IDENTIFICATION</scope>
</reference>
<dbReference type="PROSITE" id="PS50240">
    <property type="entry name" value="TRYPSIN_DOM"/>
    <property type="match status" value="1"/>
</dbReference>
<dbReference type="WBParaSite" id="Pan_g1601.t1">
    <property type="protein sequence ID" value="Pan_g1601.t1"/>
    <property type="gene ID" value="Pan_g1601"/>
</dbReference>
<dbReference type="EC" id="3.4.21.84" evidence="9"/>
<dbReference type="InterPro" id="IPR009003">
    <property type="entry name" value="Peptidase_S1_PA"/>
</dbReference>
<dbReference type="InterPro" id="IPR001314">
    <property type="entry name" value="Peptidase_S1A"/>
</dbReference>
<evidence type="ECO:0000256" key="4">
    <source>
        <dbReference type="ARBA" id="ARBA00022801"/>
    </source>
</evidence>
<evidence type="ECO:0000256" key="10">
    <source>
        <dbReference type="RuleBase" id="RU363034"/>
    </source>
</evidence>
<dbReference type="AlphaFoldDB" id="A0A7E4ZT63"/>
<reference evidence="13" key="1">
    <citation type="journal article" date="2013" name="Genetics">
        <title>The draft genome and transcriptome of Panagrellus redivivus are shaped by the harsh demands of a free-living lifestyle.</title>
        <authorList>
            <person name="Srinivasan J."/>
            <person name="Dillman A.R."/>
            <person name="Macchietto M.G."/>
            <person name="Heikkinen L."/>
            <person name="Lakso M."/>
            <person name="Fracchia K.M."/>
            <person name="Antoshechkin I."/>
            <person name="Mortazavi A."/>
            <person name="Wong G."/>
            <person name="Sternberg P.W."/>
        </authorList>
    </citation>
    <scope>NUCLEOTIDE SEQUENCE [LARGE SCALE GENOMIC DNA]</scope>
    <source>
        <strain evidence="13">MT8872</strain>
    </source>
</reference>
<keyword evidence="3 11" id="KW-0732">Signal</keyword>
<dbReference type="PANTHER" id="PTHR24252">
    <property type="entry name" value="ACROSIN-RELATED"/>
    <property type="match status" value="1"/>
</dbReference>
<evidence type="ECO:0000259" key="12">
    <source>
        <dbReference type="PROSITE" id="PS50240"/>
    </source>
</evidence>
<evidence type="ECO:0000256" key="5">
    <source>
        <dbReference type="ARBA" id="ARBA00022820"/>
    </source>
</evidence>
<dbReference type="GO" id="GO:0042381">
    <property type="term" value="P:hemolymph coagulation"/>
    <property type="evidence" value="ECO:0007669"/>
    <property type="project" value="UniProtKB-KW"/>
</dbReference>
<dbReference type="SMART" id="SM00020">
    <property type="entry name" value="Tryp_SPc"/>
    <property type="match status" value="1"/>
</dbReference>
<evidence type="ECO:0000256" key="3">
    <source>
        <dbReference type="ARBA" id="ARBA00022729"/>
    </source>
</evidence>
<dbReference type="InterPro" id="IPR018114">
    <property type="entry name" value="TRYPSIN_HIS"/>
</dbReference>
<organism evidence="13 14">
    <name type="scientific">Panagrellus redivivus</name>
    <name type="common">Microworm</name>
    <dbReference type="NCBI Taxonomy" id="6233"/>
    <lineage>
        <taxon>Eukaryota</taxon>
        <taxon>Metazoa</taxon>
        <taxon>Ecdysozoa</taxon>
        <taxon>Nematoda</taxon>
        <taxon>Chromadorea</taxon>
        <taxon>Rhabditida</taxon>
        <taxon>Tylenchina</taxon>
        <taxon>Panagrolaimomorpha</taxon>
        <taxon>Panagrolaimoidea</taxon>
        <taxon>Panagrolaimidae</taxon>
        <taxon>Panagrellus</taxon>
    </lineage>
</organism>
<feature type="signal peptide" evidence="11">
    <location>
        <begin position="1"/>
        <end position="23"/>
    </location>
</feature>
<dbReference type="Pfam" id="PF00089">
    <property type="entry name" value="Trypsin"/>
    <property type="match status" value="1"/>
</dbReference>
<evidence type="ECO:0000256" key="8">
    <source>
        <dbReference type="ARBA" id="ARBA00052079"/>
    </source>
</evidence>
<dbReference type="InterPro" id="IPR043504">
    <property type="entry name" value="Peptidase_S1_PA_chymotrypsin"/>
</dbReference>
<evidence type="ECO:0000256" key="11">
    <source>
        <dbReference type="SAM" id="SignalP"/>
    </source>
</evidence>
<keyword evidence="5" id="KW-0353">Hemolymph clotting</keyword>
<dbReference type="PRINTS" id="PR00722">
    <property type="entry name" value="CHYMOTRYPSIN"/>
</dbReference>
<evidence type="ECO:0000313" key="13">
    <source>
        <dbReference type="Proteomes" id="UP000492821"/>
    </source>
</evidence>
<dbReference type="PANTHER" id="PTHR24252:SF7">
    <property type="entry name" value="HYALIN"/>
    <property type="match status" value="1"/>
</dbReference>
<dbReference type="InterPro" id="IPR033116">
    <property type="entry name" value="TRYPSIN_SER"/>
</dbReference>
<evidence type="ECO:0000256" key="2">
    <source>
        <dbReference type="ARBA" id="ARBA00022670"/>
    </source>
</evidence>
<dbReference type="SUPFAM" id="SSF50494">
    <property type="entry name" value="Trypsin-like serine proteases"/>
    <property type="match status" value="1"/>
</dbReference>
<dbReference type="GO" id="GO:0004252">
    <property type="term" value="F:serine-type endopeptidase activity"/>
    <property type="evidence" value="ECO:0007669"/>
    <property type="project" value="InterPro"/>
</dbReference>
<dbReference type="PROSITE" id="PS00135">
    <property type="entry name" value="TRYPSIN_SER"/>
    <property type="match status" value="1"/>
</dbReference>
<dbReference type="Gene3D" id="2.40.10.10">
    <property type="entry name" value="Trypsin-like serine proteases"/>
    <property type="match status" value="1"/>
</dbReference>
<keyword evidence="7" id="KW-1015">Disulfide bond</keyword>
<comment type="catalytic activity">
    <reaction evidence="8">
        <text>Selective cleavage of 103-Arg-|-Ser-104 and 124-Ile-|-Ile-125 bonds in Limulus clotting factor B to form activated factor B. Cleavage of -Pro-Arg-|-Xaa- bonds in synthetic substrates.</text>
        <dbReference type="EC" id="3.4.21.84"/>
    </reaction>
</comment>
<keyword evidence="4 10" id="KW-0378">Hydrolase</keyword>
<evidence type="ECO:0000313" key="14">
    <source>
        <dbReference type="WBParaSite" id="Pan_g1601.t1"/>
    </source>
</evidence>
<accession>A0A7E4ZT63</accession>
<dbReference type="Proteomes" id="UP000492821">
    <property type="component" value="Unassembled WGS sequence"/>
</dbReference>
<evidence type="ECO:0000256" key="9">
    <source>
        <dbReference type="ARBA" id="ARBA00066707"/>
    </source>
</evidence>
<feature type="chain" id="PRO_5028899028" description="limulus clotting factor C" evidence="11">
    <location>
        <begin position="24"/>
        <end position="277"/>
    </location>
</feature>
<keyword evidence="6 10" id="KW-0720">Serine protease</keyword>
<protein>
    <recommendedName>
        <fullName evidence="9">limulus clotting factor C</fullName>
        <ecNumber evidence="9">3.4.21.84</ecNumber>
    </recommendedName>
</protein>
<evidence type="ECO:0000256" key="1">
    <source>
        <dbReference type="ARBA" id="ARBA00022659"/>
    </source>
</evidence>
<dbReference type="PROSITE" id="PS00134">
    <property type="entry name" value="TRYPSIN_HIS"/>
    <property type="match status" value="1"/>
</dbReference>
<dbReference type="FunFam" id="2.40.10.10:FF:000120">
    <property type="entry name" value="Putative serine protease"/>
    <property type="match status" value="1"/>
</dbReference>
<proteinExistence type="predicted"/>
<evidence type="ECO:0000256" key="6">
    <source>
        <dbReference type="ARBA" id="ARBA00022825"/>
    </source>
</evidence>